<accession>A0ABM5MYI9</accession>
<sequence>MNIQAQIQAYIESLPTSKQADIQALHQRLIQIFPNCKIWFFDGKNETGKVVSNPTIGYGTLEMKYANGKTKEWFRIGISTNQSGISVYLLGIEDKKYLDQTYGQKLGKASTSGYCIKFKKLQEINIEVLEEAIKDAYSRI</sequence>
<dbReference type="Proteomes" id="UP000002875">
    <property type="component" value="Chromosome"/>
</dbReference>
<dbReference type="RefSeq" id="WP_015027932.1">
    <property type="nucleotide sequence ID" value="NC_018748.1"/>
</dbReference>
<evidence type="ECO:0000313" key="1">
    <source>
        <dbReference type="EMBL" id="AFK02232.1"/>
    </source>
</evidence>
<gene>
    <name evidence="1" type="ordered locus">Emtol_1082</name>
</gene>
<dbReference type="EMBL" id="CP002961">
    <property type="protein sequence ID" value="AFK02232.1"/>
    <property type="molecule type" value="Genomic_DNA"/>
</dbReference>
<organism evidence="1 2">
    <name type="scientific">Emticicia oligotrophica (strain DSM 17448 / CIP 109782 / MTCC 6937 / GPTSA100-15)</name>
    <dbReference type="NCBI Taxonomy" id="929562"/>
    <lineage>
        <taxon>Bacteria</taxon>
        <taxon>Pseudomonadati</taxon>
        <taxon>Bacteroidota</taxon>
        <taxon>Cytophagia</taxon>
        <taxon>Cytophagales</taxon>
        <taxon>Leadbetterellaceae</taxon>
        <taxon>Emticicia</taxon>
    </lineage>
</organism>
<evidence type="ECO:0000313" key="2">
    <source>
        <dbReference type="Proteomes" id="UP000002875"/>
    </source>
</evidence>
<evidence type="ECO:0008006" key="3">
    <source>
        <dbReference type="Google" id="ProtNLM"/>
    </source>
</evidence>
<reference evidence="1 2" key="1">
    <citation type="submission" date="2011-07" db="EMBL/GenBank/DDBJ databases">
        <title>The complete genome of chromosome of Emticicia oligotrophica DSM 17448.</title>
        <authorList>
            <consortium name="US DOE Joint Genome Institute (JGI-PGF)"/>
            <person name="Lucas S."/>
            <person name="Han J."/>
            <person name="Lapidus A."/>
            <person name="Bruce D."/>
            <person name="Goodwin L."/>
            <person name="Pitluck S."/>
            <person name="Peters L."/>
            <person name="Kyrpides N."/>
            <person name="Mavromatis K."/>
            <person name="Ivanova N."/>
            <person name="Ovchinnikova G."/>
            <person name="Teshima H."/>
            <person name="Detter J.C."/>
            <person name="Tapia R."/>
            <person name="Han C."/>
            <person name="Land M."/>
            <person name="Hauser L."/>
            <person name="Markowitz V."/>
            <person name="Cheng J.-F."/>
            <person name="Hugenholtz P."/>
            <person name="Woyke T."/>
            <person name="Wu D."/>
            <person name="Tindall B."/>
            <person name="Pomrenke H."/>
            <person name="Brambilla E."/>
            <person name="Klenk H.-P."/>
            <person name="Eisen J.A."/>
        </authorList>
    </citation>
    <scope>NUCLEOTIDE SEQUENCE [LARGE SCALE GENOMIC DNA]</scope>
    <source>
        <strain evidence="1 2">DSM 17448</strain>
    </source>
</reference>
<protein>
    <recommendedName>
        <fullName evidence="3">DUF1801 domain-containing protein</fullName>
    </recommendedName>
</protein>
<name>A0ABM5MYI9_EMTOG</name>
<proteinExistence type="predicted"/>
<keyword evidence="2" id="KW-1185">Reference proteome</keyword>